<sequence length="497" mass="53060">MLEGTEEEGEGEEGATAEKDDMDDDPVQSFSLHLTPFTVLTFFCIALSLVLASASGIGGGGILVPIYILMLGAPGKVAIPLSNATILGGGLGNNVFTFQKRHPERDAPMIDYDTVLMLEPLTIFGAVIGSFLNKVLPEFVLILLLATSLALTAIRTMRKGLKLYAKESAALAGTKPPDEAGEVKVGNPLSGGYARVAAEDETTLGEAQASKALELPPDANGSGGAEHGVELVPAKGGILEVEDGESEWDGSDEDWSTDSALRSAKLGKIEAEEVKHPYWKIALLAFCFVGVMALDVLKDEQPCGSPAYWTATIACIPWVFIFTLGYRRYLMKRQALKAEVGYRFLEGDVDWNERTTLIYPVLCTAAGFLAGMFGVGGGMIKGPLVLEMGLTPLQAHATGMFMILFTSGSACVTFFLFGQLNIVAGSLLFVVGLLCTAVGQYGFDQILKRNNRQSMIIISMASVISLSAVLLTTRSIIDAASREDKSTLINFGTLCRE</sequence>
<feature type="transmembrane region" description="Helical" evidence="6">
    <location>
        <begin position="424"/>
        <end position="443"/>
    </location>
</feature>
<name>A0A7S2WB47_9STRA</name>
<organism evidence="7">
    <name type="scientific">Rhizochromulina marina</name>
    <dbReference type="NCBI Taxonomy" id="1034831"/>
    <lineage>
        <taxon>Eukaryota</taxon>
        <taxon>Sar</taxon>
        <taxon>Stramenopiles</taxon>
        <taxon>Ochrophyta</taxon>
        <taxon>Dictyochophyceae</taxon>
        <taxon>Rhizochromulinales</taxon>
        <taxon>Rhizochromulina</taxon>
    </lineage>
</organism>
<keyword evidence="4 6" id="KW-0472">Membrane</keyword>
<keyword evidence="2 6" id="KW-0812">Transmembrane</keyword>
<protein>
    <recommendedName>
        <fullName evidence="8">Sulfite exporter TauE/SafE</fullName>
    </recommendedName>
</protein>
<evidence type="ECO:0000256" key="2">
    <source>
        <dbReference type="ARBA" id="ARBA00022692"/>
    </source>
</evidence>
<feature type="transmembrane region" description="Helical" evidence="6">
    <location>
        <begin position="400"/>
        <end position="417"/>
    </location>
</feature>
<dbReference type="Pfam" id="PF01925">
    <property type="entry name" value="TauE"/>
    <property type="match status" value="2"/>
</dbReference>
<feature type="region of interest" description="Disordered" evidence="5">
    <location>
        <begin position="1"/>
        <end position="23"/>
    </location>
</feature>
<dbReference type="GO" id="GO:0031464">
    <property type="term" value="C:Cul4A-RING E3 ubiquitin ligase complex"/>
    <property type="evidence" value="ECO:0007669"/>
    <property type="project" value="TreeGrafter"/>
</dbReference>
<accession>A0A7S2WB47</accession>
<evidence type="ECO:0000256" key="6">
    <source>
        <dbReference type="SAM" id="Phobius"/>
    </source>
</evidence>
<evidence type="ECO:0000256" key="4">
    <source>
        <dbReference type="ARBA" id="ARBA00023136"/>
    </source>
</evidence>
<dbReference type="PANTHER" id="PTHR14255">
    <property type="entry name" value="CEREBLON"/>
    <property type="match status" value="1"/>
</dbReference>
<gene>
    <name evidence="7" type="ORF">RMAR1173_LOCUS7249</name>
</gene>
<dbReference type="PANTHER" id="PTHR14255:SF3">
    <property type="entry name" value="SULFITE EXPORTER TAUE_SAFE FAMILY PROTEIN 5-RELATED"/>
    <property type="match status" value="1"/>
</dbReference>
<feature type="transmembrane region" description="Helical" evidence="6">
    <location>
        <begin position="278"/>
        <end position="294"/>
    </location>
</feature>
<evidence type="ECO:0000313" key="7">
    <source>
        <dbReference type="EMBL" id="CAD9678667.1"/>
    </source>
</evidence>
<evidence type="ECO:0008006" key="8">
    <source>
        <dbReference type="Google" id="ProtNLM"/>
    </source>
</evidence>
<comment type="subcellular location">
    <subcellularLocation>
        <location evidence="1">Membrane</location>
        <topology evidence="1">Multi-pass membrane protein</topology>
    </subcellularLocation>
</comment>
<evidence type="ECO:0000256" key="3">
    <source>
        <dbReference type="ARBA" id="ARBA00022989"/>
    </source>
</evidence>
<evidence type="ECO:0000256" key="1">
    <source>
        <dbReference type="ARBA" id="ARBA00004141"/>
    </source>
</evidence>
<evidence type="ECO:0000256" key="5">
    <source>
        <dbReference type="SAM" id="MobiDB-lite"/>
    </source>
</evidence>
<feature type="transmembrane region" description="Helical" evidence="6">
    <location>
        <begin position="139"/>
        <end position="157"/>
    </location>
</feature>
<proteinExistence type="predicted"/>
<dbReference type="InterPro" id="IPR002781">
    <property type="entry name" value="TM_pro_TauE-like"/>
</dbReference>
<feature type="transmembrane region" description="Helical" evidence="6">
    <location>
        <begin position="357"/>
        <end position="380"/>
    </location>
</feature>
<feature type="transmembrane region" description="Helical" evidence="6">
    <location>
        <begin position="39"/>
        <end position="69"/>
    </location>
</feature>
<keyword evidence="3 6" id="KW-1133">Transmembrane helix</keyword>
<dbReference type="AlphaFoldDB" id="A0A7S2WB47"/>
<dbReference type="GO" id="GO:0016567">
    <property type="term" value="P:protein ubiquitination"/>
    <property type="evidence" value="ECO:0007669"/>
    <property type="project" value="TreeGrafter"/>
</dbReference>
<dbReference type="GO" id="GO:0016020">
    <property type="term" value="C:membrane"/>
    <property type="evidence" value="ECO:0007669"/>
    <property type="project" value="UniProtKB-SubCell"/>
</dbReference>
<dbReference type="EMBL" id="HBHJ01011107">
    <property type="protein sequence ID" value="CAD9678667.1"/>
    <property type="molecule type" value="Transcribed_RNA"/>
</dbReference>
<feature type="transmembrane region" description="Helical" evidence="6">
    <location>
        <begin position="306"/>
        <end position="326"/>
    </location>
</feature>
<feature type="transmembrane region" description="Helical" evidence="6">
    <location>
        <begin position="455"/>
        <end position="477"/>
    </location>
</feature>
<reference evidence="7" key="1">
    <citation type="submission" date="2021-01" db="EMBL/GenBank/DDBJ databases">
        <authorList>
            <person name="Corre E."/>
            <person name="Pelletier E."/>
            <person name="Niang G."/>
            <person name="Scheremetjew M."/>
            <person name="Finn R."/>
            <person name="Kale V."/>
            <person name="Holt S."/>
            <person name="Cochrane G."/>
            <person name="Meng A."/>
            <person name="Brown T."/>
            <person name="Cohen L."/>
        </authorList>
    </citation>
    <scope>NUCLEOTIDE SEQUENCE</scope>
    <source>
        <strain evidence="7">CCMP1243</strain>
    </source>
</reference>